<evidence type="ECO:0000313" key="3">
    <source>
        <dbReference type="Proteomes" id="UP000001401"/>
    </source>
</evidence>
<protein>
    <submittedName>
        <fullName evidence="2">Uncharacterized protein</fullName>
    </submittedName>
</protein>
<dbReference type="OrthoDB" id="2426546at2"/>
<organism evidence="2 3">
    <name type="scientific">Evansella cellulosilytica (strain ATCC 21833 / DSM 2522 / FERM P-1141 / JCM 9156 / N-4)</name>
    <name type="common">Bacillus cellulosilyticus</name>
    <dbReference type="NCBI Taxonomy" id="649639"/>
    <lineage>
        <taxon>Bacteria</taxon>
        <taxon>Bacillati</taxon>
        <taxon>Bacillota</taxon>
        <taxon>Bacilli</taxon>
        <taxon>Bacillales</taxon>
        <taxon>Bacillaceae</taxon>
        <taxon>Evansella</taxon>
    </lineage>
</organism>
<gene>
    <name evidence="2" type="ordered locus">Bcell_3921</name>
</gene>
<dbReference type="STRING" id="649639.Bcell_3921"/>
<keyword evidence="3" id="KW-1185">Reference proteome</keyword>
<dbReference type="AlphaFoldDB" id="E6TVM8"/>
<keyword evidence="1" id="KW-1133">Transmembrane helix</keyword>
<dbReference type="HOGENOM" id="CLU_1118402_0_0_9"/>
<evidence type="ECO:0000313" key="2">
    <source>
        <dbReference type="EMBL" id="ADU32156.1"/>
    </source>
</evidence>
<feature type="transmembrane region" description="Helical" evidence="1">
    <location>
        <begin position="52"/>
        <end position="76"/>
    </location>
</feature>
<name>E6TVM8_EVAC2</name>
<evidence type="ECO:0000256" key="1">
    <source>
        <dbReference type="SAM" id="Phobius"/>
    </source>
</evidence>
<dbReference type="Proteomes" id="UP000001401">
    <property type="component" value="Chromosome"/>
</dbReference>
<dbReference type="RefSeq" id="WP_013490486.1">
    <property type="nucleotide sequence ID" value="NC_014829.1"/>
</dbReference>
<feature type="transmembrane region" description="Helical" evidence="1">
    <location>
        <begin position="12"/>
        <end position="32"/>
    </location>
</feature>
<feature type="transmembrane region" description="Helical" evidence="1">
    <location>
        <begin position="121"/>
        <end position="138"/>
    </location>
</feature>
<sequence>MNKSDFRVQFPLWNIALWSILIVWSYGVVYAFDRMHGGFDDLFYFSNGELIVNWNVPAVLSFSIGMILLIGFFIAYSIRLRRHNKEHPHHKMAAFTLLKPSEFIEDDEMLRQVTESATKKVYVLYSQALPLFIFFVLIFPFNRYVYVVLLLLLLVAHNAVYYREIRKFVNGEFTVKTVSRTKTSKLPNLFIGVLVLMIVIAVAVPAVRIVQLELNQRNTMAQFEDCLNDGKSAIVEFDENGFSSVRCE</sequence>
<dbReference type="EMBL" id="CP002394">
    <property type="protein sequence ID" value="ADU32156.1"/>
    <property type="molecule type" value="Genomic_DNA"/>
</dbReference>
<feature type="transmembrane region" description="Helical" evidence="1">
    <location>
        <begin position="144"/>
        <end position="162"/>
    </location>
</feature>
<keyword evidence="1" id="KW-0812">Transmembrane</keyword>
<dbReference type="KEGG" id="bco:Bcell_3921"/>
<feature type="transmembrane region" description="Helical" evidence="1">
    <location>
        <begin position="189"/>
        <end position="210"/>
    </location>
</feature>
<keyword evidence="1" id="KW-0472">Membrane</keyword>
<dbReference type="eggNOG" id="ENOG5032PXH">
    <property type="taxonomic scope" value="Bacteria"/>
</dbReference>
<proteinExistence type="predicted"/>
<accession>E6TVM8</accession>
<reference evidence="2" key="1">
    <citation type="submission" date="2010-12" db="EMBL/GenBank/DDBJ databases">
        <title>Complete sequence of Bacillus cellulosilyticus DSM 2522.</title>
        <authorList>
            <consortium name="US DOE Joint Genome Institute"/>
            <person name="Lucas S."/>
            <person name="Copeland A."/>
            <person name="Lapidus A."/>
            <person name="Cheng J.-F."/>
            <person name="Bruce D."/>
            <person name="Goodwin L."/>
            <person name="Pitluck S."/>
            <person name="Chertkov O."/>
            <person name="Detter J.C."/>
            <person name="Han C."/>
            <person name="Tapia R."/>
            <person name="Land M."/>
            <person name="Hauser L."/>
            <person name="Jeffries C."/>
            <person name="Kyrpides N."/>
            <person name="Ivanova N."/>
            <person name="Mikhailova N."/>
            <person name="Brumm P."/>
            <person name="Mead D."/>
            <person name="Woyke T."/>
        </authorList>
    </citation>
    <scope>NUCLEOTIDE SEQUENCE [LARGE SCALE GENOMIC DNA]</scope>
    <source>
        <strain evidence="2">DSM 2522</strain>
    </source>
</reference>